<keyword evidence="1" id="KW-0812">Transmembrane</keyword>
<feature type="transmembrane region" description="Helical" evidence="1">
    <location>
        <begin position="256"/>
        <end position="274"/>
    </location>
</feature>
<organism evidence="3 4">
    <name type="scientific">Mangrovivirga halotolerans</name>
    <dbReference type="NCBI Taxonomy" id="2993936"/>
    <lineage>
        <taxon>Bacteria</taxon>
        <taxon>Pseudomonadati</taxon>
        <taxon>Bacteroidota</taxon>
        <taxon>Cytophagia</taxon>
        <taxon>Cytophagales</taxon>
        <taxon>Mangrovivirgaceae</taxon>
        <taxon>Mangrovivirga</taxon>
    </lineage>
</organism>
<reference evidence="3 4" key="1">
    <citation type="submission" date="2022-11" db="EMBL/GenBank/DDBJ databases">
        <title>The characterization of three novel Bacteroidetes species and genomic analysis of their roles in tidal elemental geochemical cycles.</title>
        <authorList>
            <person name="Ma K."/>
        </authorList>
    </citation>
    <scope>NUCLEOTIDE SEQUENCE [LARGE SCALE GENOMIC DNA]</scope>
    <source>
        <strain evidence="3 4">M17</strain>
    </source>
</reference>
<comment type="caution">
    <text evidence="3">The sequence shown here is derived from an EMBL/GenBank/DDBJ whole genome shotgun (WGS) entry which is preliminary data.</text>
</comment>
<feature type="transmembrane region" description="Helical" evidence="1">
    <location>
        <begin position="75"/>
        <end position="94"/>
    </location>
</feature>
<keyword evidence="1" id="KW-0472">Membrane</keyword>
<dbReference type="RefSeq" id="WP_266056054.1">
    <property type="nucleotide sequence ID" value="NZ_JAPFQN010000004.1"/>
</dbReference>
<dbReference type="EMBL" id="JAPFQN010000004">
    <property type="protein sequence ID" value="MCX2743654.1"/>
    <property type="molecule type" value="Genomic_DNA"/>
</dbReference>
<dbReference type="Pfam" id="PF08487">
    <property type="entry name" value="VIT"/>
    <property type="match status" value="1"/>
</dbReference>
<dbReference type="PROSITE" id="PS51468">
    <property type="entry name" value="VIT"/>
    <property type="match status" value="1"/>
</dbReference>
<feature type="domain" description="VIT" evidence="2">
    <location>
        <begin position="463"/>
        <end position="592"/>
    </location>
</feature>
<keyword evidence="1" id="KW-1133">Transmembrane helix</keyword>
<evidence type="ECO:0000259" key="2">
    <source>
        <dbReference type="PROSITE" id="PS51468"/>
    </source>
</evidence>
<evidence type="ECO:0000313" key="3">
    <source>
        <dbReference type="EMBL" id="MCX2743654.1"/>
    </source>
</evidence>
<gene>
    <name evidence="3" type="ORF">OO013_07250</name>
</gene>
<dbReference type="NCBIfam" id="TIGR04286">
    <property type="entry name" value="MSEP-CTERM"/>
    <property type="match status" value="1"/>
</dbReference>
<dbReference type="Proteomes" id="UP001209885">
    <property type="component" value="Unassembled WGS sequence"/>
</dbReference>
<feature type="transmembrane region" description="Helical" evidence="1">
    <location>
        <begin position="114"/>
        <end position="136"/>
    </location>
</feature>
<feature type="transmembrane region" description="Helical" evidence="1">
    <location>
        <begin position="9"/>
        <end position="27"/>
    </location>
</feature>
<proteinExistence type="predicted"/>
<name>A0ABT3RPD2_9BACT</name>
<sequence>MKKLLETKWIILSNTVPVIILLLLLNWDYQVFKSSLSEDSIEIWQWTWGIIIGYGIINLELGFSIHKINRGLQALLSIINMLLGIGIIFFAFYFANKIHPWSIPQWMTNNYLVLYFPTFIMPTIAYSIYALILFFTPNPEDKKAWKSFLIALAVPLICYLFVTFIIPALKNSFDDIHQYSYTLIASIAPVIFLFFLLQGFYIVIKNKSGFWQKYQLPIKIVFTLVLPIAGLITNFVITNEGFETRRPGIFGDFHHFWFYALTIINGAVLCINNPEGSIKRLALFLLRCVTFSFTLYFFLVFLPYMPLSILGIILIGLGFLTLTPIILMLLHSMTLKEDWNYLKNYFSRLRLSLYAVGSFLVIPIMVTLYFSFQRSNLMNALDYVYNPDFTESKASVWNGPLESTLTKIYQAKSNRNQLFMGYNRPYLSSYYDWLVLDNLVLSDSKIKRLNKVFFNEKTDLPQRRQPMLRPENPNVNIEKVKVDSKYDRQTKTWTSTVDLDISNSLNAGMQEYSTTFTLPDGCWISDYYLDIEGRREKGILAEKKSAFWVYTNIVNVRRDPGILYYEQGNDVSFRVFPFEGKQTRTTGMEFIHRSPVEIIIDGQKIKLGSEQVITQPVSYGSDEDNIRIVSAKEKQGLKRINREPYLHLIVDHSANSADLELAKIIKQITAQNPEWAAHSKLSLVNSSIETIDLTDSFQGSLGLLDKEGGFMLERALKKLLFDSYHNPTDRIPVFYVITDDFDNAIIENNSLSDWKFTYPGNDLFYVTNGKSTSTHNLWEGLTIPTDESNEGFYTRKLKLPTGEIRYLRDDNKDEFVLLDPYFDIDEDDLEGKTIESALLIEGLRRSEILYPEEAADNWGNLVRASFQTGIMTPVTSYIALENEAQKAALLRKQKQVLSGKKGLDAGEEPDQMSEPTWWFVGAMMILLMWYRRKRLAVKN</sequence>
<feature type="transmembrane region" description="Helical" evidence="1">
    <location>
        <begin position="148"/>
        <end position="169"/>
    </location>
</feature>
<evidence type="ECO:0000313" key="4">
    <source>
        <dbReference type="Proteomes" id="UP001209885"/>
    </source>
</evidence>
<dbReference type="InterPro" id="IPR013694">
    <property type="entry name" value="VIT"/>
</dbReference>
<feature type="transmembrane region" description="Helical" evidence="1">
    <location>
        <begin position="216"/>
        <end position="236"/>
    </location>
</feature>
<keyword evidence="4" id="KW-1185">Reference proteome</keyword>
<feature type="transmembrane region" description="Helical" evidence="1">
    <location>
        <begin position="351"/>
        <end position="372"/>
    </location>
</feature>
<feature type="transmembrane region" description="Helical" evidence="1">
    <location>
        <begin position="281"/>
        <end position="302"/>
    </location>
</feature>
<evidence type="ECO:0000256" key="1">
    <source>
        <dbReference type="SAM" id="Phobius"/>
    </source>
</evidence>
<feature type="transmembrane region" description="Helical" evidence="1">
    <location>
        <begin position="308"/>
        <end position="330"/>
    </location>
</feature>
<protein>
    <submittedName>
        <fullName evidence="3">MSEP-CTERM sorting domain-containing protein</fullName>
    </submittedName>
</protein>
<dbReference type="InterPro" id="IPR027550">
    <property type="entry name" value="MSEP-CTERM"/>
</dbReference>
<feature type="transmembrane region" description="Helical" evidence="1">
    <location>
        <begin position="43"/>
        <end position="63"/>
    </location>
</feature>
<feature type="transmembrane region" description="Helical" evidence="1">
    <location>
        <begin position="181"/>
        <end position="204"/>
    </location>
</feature>
<accession>A0ABT3RPD2</accession>